<dbReference type="SUPFAM" id="SSF54593">
    <property type="entry name" value="Glyoxalase/Bleomycin resistance protein/Dihydroxybiphenyl dioxygenase"/>
    <property type="match status" value="2"/>
</dbReference>
<dbReference type="PANTHER" id="PTHR33993:SF14">
    <property type="entry name" value="GB|AAF24581.1"/>
    <property type="match status" value="1"/>
</dbReference>
<dbReference type="CDD" id="cd07247">
    <property type="entry name" value="SgaA_N_like"/>
    <property type="match status" value="2"/>
</dbReference>
<organism evidence="2 3">
    <name type="scientific">Kribbella voronezhensis</name>
    <dbReference type="NCBI Taxonomy" id="2512212"/>
    <lineage>
        <taxon>Bacteria</taxon>
        <taxon>Bacillati</taxon>
        <taxon>Actinomycetota</taxon>
        <taxon>Actinomycetes</taxon>
        <taxon>Propionibacteriales</taxon>
        <taxon>Kribbellaceae</taxon>
        <taxon>Kribbella</taxon>
    </lineage>
</organism>
<dbReference type="EMBL" id="SOCE01000001">
    <property type="protein sequence ID" value="TDU90082.1"/>
    <property type="molecule type" value="Genomic_DNA"/>
</dbReference>
<evidence type="ECO:0000313" key="3">
    <source>
        <dbReference type="Proteomes" id="UP000295151"/>
    </source>
</evidence>
<dbReference type="InterPro" id="IPR004360">
    <property type="entry name" value="Glyas_Fos-R_dOase_dom"/>
</dbReference>
<dbReference type="Pfam" id="PF00903">
    <property type="entry name" value="Glyoxalase"/>
    <property type="match status" value="2"/>
</dbReference>
<dbReference type="Gene3D" id="3.10.180.10">
    <property type="entry name" value="2,3-Dihydroxybiphenyl 1,2-Dioxygenase, domain 1"/>
    <property type="match status" value="2"/>
</dbReference>
<dbReference type="InterPro" id="IPR029068">
    <property type="entry name" value="Glyas_Bleomycin-R_OHBP_Dase"/>
</dbReference>
<gene>
    <name evidence="2" type="ORF">EV138_3665</name>
</gene>
<dbReference type="InterPro" id="IPR052164">
    <property type="entry name" value="Anthracycline_SecMetBiosynth"/>
</dbReference>
<evidence type="ECO:0000259" key="1">
    <source>
        <dbReference type="PROSITE" id="PS51819"/>
    </source>
</evidence>
<sequence>MVERNTPWPPGTPNWVDLAADDPAAAAGFYADLFGWNCEHRNSTEYFVCSLAGEDVGGIGPKQPGMEHRESRWTTYLATDQLERTLDAVQAEGGRRLVGPCDIALQGRMAITADPNGAIFGLWQAADHVGTERRSTPGSLVWSEALSRDHEAAKKFYLGLFDYRAEEVGGYDTQYAALYVGDRPVAGTGELHPDMPKDTPPHWLPYFATAAVDTTVAQVVERGGSLGGDLLDTDFGRMAVLSDPEGARFAVIQLG</sequence>
<accession>A0A4R7TD74</accession>
<name>A0A4R7TD74_9ACTN</name>
<dbReference type="PROSITE" id="PS51819">
    <property type="entry name" value="VOC"/>
    <property type="match status" value="2"/>
</dbReference>
<dbReference type="AlphaFoldDB" id="A0A4R7TD74"/>
<dbReference type="RefSeq" id="WP_133980045.1">
    <property type="nucleotide sequence ID" value="NZ_SOCE01000001.1"/>
</dbReference>
<dbReference type="InterPro" id="IPR037523">
    <property type="entry name" value="VOC_core"/>
</dbReference>
<dbReference type="Proteomes" id="UP000295151">
    <property type="component" value="Unassembled WGS sequence"/>
</dbReference>
<proteinExistence type="predicted"/>
<dbReference type="OrthoDB" id="9793039at2"/>
<protein>
    <recommendedName>
        <fullName evidence="1">VOC domain-containing protein</fullName>
    </recommendedName>
</protein>
<feature type="domain" description="VOC" evidence="1">
    <location>
        <begin position="139"/>
        <end position="254"/>
    </location>
</feature>
<dbReference type="PANTHER" id="PTHR33993">
    <property type="entry name" value="GLYOXALASE-RELATED"/>
    <property type="match status" value="1"/>
</dbReference>
<reference evidence="2 3" key="1">
    <citation type="submission" date="2019-03" db="EMBL/GenBank/DDBJ databases">
        <title>Genomic Encyclopedia of Type Strains, Phase III (KMG-III): the genomes of soil and plant-associated and newly described type strains.</title>
        <authorList>
            <person name="Whitman W."/>
        </authorList>
    </citation>
    <scope>NUCLEOTIDE SEQUENCE [LARGE SCALE GENOMIC DNA]</scope>
    <source>
        <strain evidence="2 3">VKM Ac-2575</strain>
    </source>
</reference>
<comment type="caution">
    <text evidence="2">The sequence shown here is derived from an EMBL/GenBank/DDBJ whole genome shotgun (WGS) entry which is preliminary data.</text>
</comment>
<feature type="domain" description="VOC" evidence="1">
    <location>
        <begin position="12"/>
        <end position="125"/>
    </location>
</feature>
<evidence type="ECO:0000313" key="2">
    <source>
        <dbReference type="EMBL" id="TDU90082.1"/>
    </source>
</evidence>
<keyword evidence="3" id="KW-1185">Reference proteome</keyword>